<keyword evidence="6" id="KW-0119">Carbohydrate metabolism</keyword>
<dbReference type="InterPro" id="IPR006204">
    <property type="entry name" value="GHMP_kinase_N_dom"/>
</dbReference>
<name>A0ABW1Z8I4_9BACT</name>
<dbReference type="PROSITE" id="PS00627">
    <property type="entry name" value="GHMP_KINASES_ATP"/>
    <property type="match status" value="1"/>
</dbReference>
<dbReference type="RefSeq" id="WP_263371883.1">
    <property type="nucleotide sequence ID" value="NZ_JAGSYD010000003.1"/>
</dbReference>
<dbReference type="NCBIfam" id="TIGR00131">
    <property type="entry name" value="gal_kin"/>
    <property type="match status" value="1"/>
</dbReference>
<evidence type="ECO:0000256" key="6">
    <source>
        <dbReference type="ARBA" id="ARBA00023144"/>
    </source>
</evidence>
<dbReference type="SUPFAM" id="SSF55060">
    <property type="entry name" value="GHMP Kinase, C-terminal domain"/>
    <property type="match status" value="1"/>
</dbReference>
<feature type="domain" description="GHMP kinase N-terminal" evidence="8">
    <location>
        <begin position="89"/>
        <end position="168"/>
    </location>
</feature>
<dbReference type="EC" id="2.7.1.6" evidence="7"/>
<dbReference type="InterPro" id="IPR036554">
    <property type="entry name" value="GHMP_kinase_C_sf"/>
</dbReference>
<evidence type="ECO:0000256" key="3">
    <source>
        <dbReference type="ARBA" id="ARBA00022741"/>
    </source>
</evidence>
<dbReference type="PRINTS" id="PR00473">
    <property type="entry name" value="GALCTOKINASE"/>
</dbReference>
<dbReference type="InterPro" id="IPR006203">
    <property type="entry name" value="GHMP_knse_ATP-bd_CS"/>
</dbReference>
<keyword evidence="3" id="KW-0547">Nucleotide-binding</keyword>
<protein>
    <recommendedName>
        <fullName evidence="7">Galactokinase</fullName>
        <ecNumber evidence="7">2.7.1.6</ecNumber>
    </recommendedName>
</protein>
<comment type="similarity">
    <text evidence="1">Belongs to the GHMP kinase family. GalK subfamily.</text>
</comment>
<dbReference type="PANTHER" id="PTHR10457:SF7">
    <property type="entry name" value="GALACTOKINASE-RELATED"/>
    <property type="match status" value="1"/>
</dbReference>
<organism evidence="11 12">
    <name type="scientific">Granulicella cerasi</name>
    <dbReference type="NCBI Taxonomy" id="741063"/>
    <lineage>
        <taxon>Bacteria</taxon>
        <taxon>Pseudomonadati</taxon>
        <taxon>Acidobacteriota</taxon>
        <taxon>Terriglobia</taxon>
        <taxon>Terriglobales</taxon>
        <taxon>Acidobacteriaceae</taxon>
        <taxon>Granulicella</taxon>
    </lineage>
</organism>
<evidence type="ECO:0000256" key="7">
    <source>
        <dbReference type="NCBIfam" id="TIGR00131"/>
    </source>
</evidence>
<dbReference type="PRINTS" id="PR00959">
    <property type="entry name" value="MEVGALKINASE"/>
</dbReference>
<reference evidence="12" key="1">
    <citation type="journal article" date="2019" name="Int. J. Syst. Evol. Microbiol.">
        <title>The Global Catalogue of Microorganisms (GCM) 10K type strain sequencing project: providing services to taxonomists for standard genome sequencing and annotation.</title>
        <authorList>
            <consortium name="The Broad Institute Genomics Platform"/>
            <consortium name="The Broad Institute Genome Sequencing Center for Infectious Disease"/>
            <person name="Wu L."/>
            <person name="Ma J."/>
        </authorList>
    </citation>
    <scope>NUCLEOTIDE SEQUENCE [LARGE SCALE GENOMIC DNA]</scope>
    <source>
        <strain evidence="12">CGMCC 1.16026</strain>
    </source>
</reference>
<dbReference type="InterPro" id="IPR006206">
    <property type="entry name" value="Mevalonate/galactokinase"/>
</dbReference>
<dbReference type="PANTHER" id="PTHR10457">
    <property type="entry name" value="MEVALONATE KINASE/GALACTOKINASE"/>
    <property type="match status" value="1"/>
</dbReference>
<evidence type="ECO:0000313" key="11">
    <source>
        <dbReference type="EMBL" id="MFC6645516.1"/>
    </source>
</evidence>
<feature type="domain" description="Galactokinase N-terminal" evidence="10">
    <location>
        <begin position="14"/>
        <end position="51"/>
    </location>
</feature>
<comment type="caution">
    <text evidence="11">The sequence shown here is derived from an EMBL/GenBank/DDBJ whole genome shotgun (WGS) entry which is preliminary data.</text>
</comment>
<gene>
    <name evidence="11" type="primary">galK</name>
    <name evidence="11" type="ORF">ACFQBQ_07935</name>
</gene>
<dbReference type="InterPro" id="IPR020568">
    <property type="entry name" value="Ribosomal_Su5_D2-typ_SF"/>
</dbReference>
<dbReference type="Proteomes" id="UP001596391">
    <property type="component" value="Unassembled WGS sequence"/>
</dbReference>
<evidence type="ECO:0000259" key="8">
    <source>
        <dbReference type="Pfam" id="PF00288"/>
    </source>
</evidence>
<evidence type="ECO:0000256" key="1">
    <source>
        <dbReference type="ARBA" id="ARBA00006566"/>
    </source>
</evidence>
<proteinExistence type="inferred from homology"/>
<dbReference type="GO" id="GO:0004335">
    <property type="term" value="F:galactokinase activity"/>
    <property type="evidence" value="ECO:0007669"/>
    <property type="project" value="UniProtKB-EC"/>
</dbReference>
<accession>A0ABW1Z8I4</accession>
<evidence type="ECO:0000313" key="12">
    <source>
        <dbReference type="Proteomes" id="UP001596391"/>
    </source>
</evidence>
<dbReference type="PIRSF" id="PIRSF000530">
    <property type="entry name" value="Galactokinase"/>
    <property type="match status" value="1"/>
</dbReference>
<dbReference type="Pfam" id="PF10509">
    <property type="entry name" value="GalKase_gal_bdg"/>
    <property type="match status" value="1"/>
</dbReference>
<evidence type="ECO:0000259" key="10">
    <source>
        <dbReference type="Pfam" id="PF10509"/>
    </source>
</evidence>
<evidence type="ECO:0000256" key="4">
    <source>
        <dbReference type="ARBA" id="ARBA00022777"/>
    </source>
</evidence>
<feature type="domain" description="GHMP kinase C-terminal" evidence="9">
    <location>
        <begin position="276"/>
        <end position="358"/>
    </location>
</feature>
<dbReference type="InterPro" id="IPR014721">
    <property type="entry name" value="Ribsml_uS5_D2-typ_fold_subgr"/>
</dbReference>
<keyword evidence="5" id="KW-0067">ATP-binding</keyword>
<dbReference type="InterPro" id="IPR000705">
    <property type="entry name" value="Galactokinase"/>
</dbReference>
<dbReference type="Gene3D" id="3.30.230.10">
    <property type="match status" value="1"/>
</dbReference>
<dbReference type="Gene3D" id="3.30.70.890">
    <property type="entry name" value="GHMP kinase, C-terminal domain"/>
    <property type="match status" value="1"/>
</dbReference>
<sequence>MTKTFFDPALLASFAASAPARVNLLGEHTDYTGGLVMPFAIPFITTAHISPAPEGFHFSSDFFTGDFAFSHTDILTPQQNWTDYPAGVLHELQLLGIYPPPFHLHLAGNVPIGAGLSSSASVEVASCLAMLHHAGAALCGEDVALLCRRAENTFVGSPCGIMDQFVIAAAKADHVLLLHTDDLQVEYLPLSHGALRNSRILICNSAVKHSVATGEYGTRRTEAEQGQAAIRKTFPNSTNLGKATVTQLDAVAATLSDQAYRRTRHILTENARVLAAREAMLQGSPSQLGALMLDAHRSMRDDFQASCEEIDFLVDTAAALEGCFGARMTGGGFGGCTVNLVDAYYVDSFTTALRRAYKARYNIDAEVYFGEAVDGAMARFSKQKEATQ</sequence>
<dbReference type="Pfam" id="PF08544">
    <property type="entry name" value="GHMP_kinases_C"/>
    <property type="match status" value="1"/>
</dbReference>
<dbReference type="SUPFAM" id="SSF54211">
    <property type="entry name" value="Ribosomal protein S5 domain 2-like"/>
    <property type="match status" value="1"/>
</dbReference>
<dbReference type="InterPro" id="IPR019539">
    <property type="entry name" value="GalKase_N"/>
</dbReference>
<dbReference type="Pfam" id="PF00288">
    <property type="entry name" value="GHMP_kinases_N"/>
    <property type="match status" value="1"/>
</dbReference>
<evidence type="ECO:0000256" key="5">
    <source>
        <dbReference type="ARBA" id="ARBA00022840"/>
    </source>
</evidence>
<evidence type="ECO:0000256" key="2">
    <source>
        <dbReference type="ARBA" id="ARBA00022679"/>
    </source>
</evidence>
<keyword evidence="6" id="KW-0299">Galactose metabolism</keyword>
<keyword evidence="12" id="KW-1185">Reference proteome</keyword>
<dbReference type="InterPro" id="IPR013750">
    <property type="entry name" value="GHMP_kinase_C_dom"/>
</dbReference>
<keyword evidence="4" id="KW-0418">Kinase</keyword>
<dbReference type="EMBL" id="JBHSWI010000001">
    <property type="protein sequence ID" value="MFC6645516.1"/>
    <property type="molecule type" value="Genomic_DNA"/>
</dbReference>
<evidence type="ECO:0000259" key="9">
    <source>
        <dbReference type="Pfam" id="PF08544"/>
    </source>
</evidence>
<keyword evidence="2 11" id="KW-0808">Transferase</keyword>